<dbReference type="Gene3D" id="3.40.50.720">
    <property type="entry name" value="NAD(P)-binding Rossmann-like Domain"/>
    <property type="match status" value="1"/>
</dbReference>
<dbReference type="InterPro" id="IPR006115">
    <property type="entry name" value="6PGDH_NADP-bd"/>
</dbReference>
<dbReference type="InterPro" id="IPR036291">
    <property type="entry name" value="NAD(P)-bd_dom_sf"/>
</dbReference>
<dbReference type="InterPro" id="IPR008927">
    <property type="entry name" value="6-PGluconate_DH-like_C_sf"/>
</dbReference>
<dbReference type="PANTHER" id="PTHR43060">
    <property type="entry name" value="3-HYDROXYISOBUTYRATE DEHYDROGENASE-LIKE 1, MITOCHONDRIAL-RELATED"/>
    <property type="match status" value="1"/>
</dbReference>
<evidence type="ECO:0000256" key="2">
    <source>
        <dbReference type="ARBA" id="ARBA00023027"/>
    </source>
</evidence>
<dbReference type="Pfam" id="PF14833">
    <property type="entry name" value="NAD_binding_11"/>
    <property type="match status" value="1"/>
</dbReference>
<feature type="domain" description="3-hydroxyisobutyrate dehydrogenase-like NAD-binding" evidence="5">
    <location>
        <begin position="170"/>
        <end position="290"/>
    </location>
</feature>
<dbReference type="Gene3D" id="1.10.1040.10">
    <property type="entry name" value="N-(1-d-carboxylethyl)-l-norvaline Dehydrogenase, domain 2"/>
    <property type="match status" value="1"/>
</dbReference>
<feature type="domain" description="6-phosphogluconate dehydrogenase NADP-binding" evidence="4">
    <location>
        <begin position="3"/>
        <end position="167"/>
    </location>
</feature>
<evidence type="ECO:0000259" key="5">
    <source>
        <dbReference type="Pfam" id="PF14833"/>
    </source>
</evidence>
<dbReference type="InterPro" id="IPR015815">
    <property type="entry name" value="HIBADH-related"/>
</dbReference>
<evidence type="ECO:0000256" key="1">
    <source>
        <dbReference type="ARBA" id="ARBA00023002"/>
    </source>
</evidence>
<reference evidence="6 7" key="1">
    <citation type="submission" date="2017-06" db="EMBL/GenBank/DDBJ databases">
        <authorList>
            <person name="Kim H.J."/>
            <person name="Triplett B.A."/>
        </authorList>
    </citation>
    <scope>NUCLEOTIDE SEQUENCE [LARGE SCALE GENOMIC DNA]</scope>
    <source>
        <strain evidence="6 7">MWH-VicM1</strain>
    </source>
</reference>
<dbReference type="InterPro" id="IPR029154">
    <property type="entry name" value="HIBADH-like_NADP-bd"/>
</dbReference>
<dbReference type="GO" id="GO:0050661">
    <property type="term" value="F:NADP binding"/>
    <property type="evidence" value="ECO:0007669"/>
    <property type="project" value="InterPro"/>
</dbReference>
<dbReference type="PANTHER" id="PTHR43060:SF15">
    <property type="entry name" value="3-HYDROXYISOBUTYRATE DEHYDROGENASE-LIKE 1, MITOCHONDRIAL-RELATED"/>
    <property type="match status" value="1"/>
</dbReference>
<dbReference type="SUPFAM" id="SSF48179">
    <property type="entry name" value="6-phosphogluconate dehydrogenase C-terminal domain-like"/>
    <property type="match status" value="1"/>
</dbReference>
<dbReference type="OrthoDB" id="9777604at2"/>
<dbReference type="GO" id="GO:0051287">
    <property type="term" value="F:NAD binding"/>
    <property type="evidence" value="ECO:0007669"/>
    <property type="project" value="InterPro"/>
</dbReference>
<dbReference type="InterPro" id="IPR013328">
    <property type="entry name" value="6PGD_dom2"/>
</dbReference>
<accession>A0A212T6B1</accession>
<dbReference type="RefSeq" id="WP_088812408.1">
    <property type="nucleotide sequence ID" value="NZ_FYEX01000001.1"/>
</dbReference>
<keyword evidence="1" id="KW-0560">Oxidoreductase</keyword>
<feature type="active site" evidence="3">
    <location>
        <position position="176"/>
    </location>
</feature>
<evidence type="ECO:0000259" key="4">
    <source>
        <dbReference type="Pfam" id="PF03446"/>
    </source>
</evidence>
<keyword evidence="7" id="KW-1185">Reference proteome</keyword>
<keyword evidence="2" id="KW-0520">NAD</keyword>
<dbReference type="AlphaFoldDB" id="A0A212T6B1"/>
<proteinExistence type="predicted"/>
<dbReference type="GO" id="GO:0016491">
    <property type="term" value="F:oxidoreductase activity"/>
    <property type="evidence" value="ECO:0007669"/>
    <property type="project" value="UniProtKB-KW"/>
</dbReference>
<sequence>MSTIAFIGLGNMGRPMIGYLLKAGHQLRIYARRPEVYQNEAKHLVDAGAIPCASPAEAADGADFIITNVMSTQDVAEVLHAGKNSVIATAKPGAICIDHSTIDPQGTKEIAAIMAGKNVSYVDAPVSGGVKAATEGTLVMMLGGADADVAKVKEIVKNYAKTITHIGAVGHGQVAKLCNQIAQVINIQGVAESLRFAASNGADLQKVFEAISGGMAGSRMLDLMGPKMVGRDFKAGIEARLHAKDFFLVKDAAQAANLDMPALQTVARQLEKLMDAGWGYDDTSSLLKVLEA</sequence>
<evidence type="ECO:0000313" key="7">
    <source>
        <dbReference type="Proteomes" id="UP000197215"/>
    </source>
</evidence>
<dbReference type="Proteomes" id="UP000197215">
    <property type="component" value="Unassembled WGS sequence"/>
</dbReference>
<evidence type="ECO:0000313" key="6">
    <source>
        <dbReference type="EMBL" id="SNC61603.1"/>
    </source>
</evidence>
<dbReference type="EMBL" id="FYEX01000001">
    <property type="protein sequence ID" value="SNC61603.1"/>
    <property type="molecule type" value="Genomic_DNA"/>
</dbReference>
<name>A0A212T6B1_9BURK</name>
<evidence type="ECO:0000256" key="3">
    <source>
        <dbReference type="PIRSR" id="PIRSR000103-1"/>
    </source>
</evidence>
<organism evidence="6 7">
    <name type="scientific">Polynucleobacter victoriensis</name>
    <dbReference type="NCBI Taxonomy" id="2049319"/>
    <lineage>
        <taxon>Bacteria</taxon>
        <taxon>Pseudomonadati</taxon>
        <taxon>Pseudomonadota</taxon>
        <taxon>Betaproteobacteria</taxon>
        <taxon>Burkholderiales</taxon>
        <taxon>Burkholderiaceae</taxon>
        <taxon>Polynucleobacter</taxon>
    </lineage>
</organism>
<gene>
    <name evidence="6" type="ORF">SAMN06295916_0508</name>
</gene>
<dbReference type="SUPFAM" id="SSF51735">
    <property type="entry name" value="NAD(P)-binding Rossmann-fold domains"/>
    <property type="match status" value="1"/>
</dbReference>
<dbReference type="PIRSF" id="PIRSF000103">
    <property type="entry name" value="HIBADH"/>
    <property type="match status" value="1"/>
</dbReference>
<protein>
    <submittedName>
        <fullName evidence="6">3-hydroxyisobutyrate dehydrogenase</fullName>
    </submittedName>
</protein>
<dbReference type="Pfam" id="PF03446">
    <property type="entry name" value="NAD_binding_2"/>
    <property type="match status" value="1"/>
</dbReference>